<evidence type="ECO:0000313" key="4">
    <source>
        <dbReference type="Proteomes" id="UP000243200"/>
    </source>
</evidence>
<protein>
    <submittedName>
        <fullName evidence="3">Uncharacterized protein</fullName>
    </submittedName>
</protein>
<evidence type="ECO:0000256" key="1">
    <source>
        <dbReference type="SAM" id="MobiDB-lite"/>
    </source>
</evidence>
<evidence type="ECO:0000256" key="2">
    <source>
        <dbReference type="SAM" id="Phobius"/>
    </source>
</evidence>
<feature type="transmembrane region" description="Helical" evidence="2">
    <location>
        <begin position="988"/>
        <end position="1011"/>
    </location>
</feature>
<keyword evidence="2" id="KW-1133">Transmembrane helix</keyword>
<feature type="region of interest" description="Disordered" evidence="1">
    <location>
        <begin position="434"/>
        <end position="491"/>
    </location>
</feature>
<dbReference type="VEuPathDB" id="PlasmoDB:POWCR01_140029000"/>
<evidence type="ECO:0000313" key="3">
    <source>
        <dbReference type="EMBL" id="SBT82424.1"/>
    </source>
</evidence>
<feature type="transmembrane region" description="Helical" evidence="2">
    <location>
        <begin position="118"/>
        <end position="142"/>
    </location>
</feature>
<proteinExistence type="predicted"/>
<dbReference type="Proteomes" id="UP000243200">
    <property type="component" value="Chromosome 14"/>
</dbReference>
<name>A0A1C3L509_PLAOA</name>
<feature type="transmembrane region" description="Helical" evidence="2">
    <location>
        <begin position="876"/>
        <end position="899"/>
    </location>
</feature>
<dbReference type="EMBL" id="LT594518">
    <property type="protein sequence ID" value="SBT82424.1"/>
    <property type="molecule type" value="Genomic_DNA"/>
</dbReference>
<sequence>MSVVCDEPHFIESSKDFMCPGECSYLSFNDVWRCIGICTVKDKCSLYNPFLNYADEETKRCLPCLVSGCVRCVKNEKKNYTKYFIHISNNLPNICLECMKGYKLSQDKTRCTLIYEEIITTICNLLLLSSFFIFILAMIYYYKNFYRINFLLYRLIYKYRSFSKFRNNKLYGNPLYPLSLNLTKEDIGGIGIMLYFRCITFLSFVSLCFMFTSFLDIYLPFNDLIQTYRNIESTTSFENCSNLKKYISNNISRLIDINSLDWMSLDIFNMVYNFRQNMITTCFLRYIICMIITFLFIYKQKHFSIYKLRQTNNMSNFSLFISNIPTHISTNDIKKFFEKLIKKKGIVVGISPCYNFLKKKEQVFNLIEEQIEVETFKAKIDNKFFDWGEKKFQNCFTQNIYLPYQSHENCREFNQHKGTLSLDNSRTTVDVHRSRPCAQQSKWAQSPRSCRSNLPLQSSTTGQGDNLHSSCSHDRSHDRTHDRTHDRNSPYGEYAMRKMSGENKTVSVEEQFFREMSSRIIDICNLKKSDSSKVWGIDANIPLIIPDEESLFLSRDLAKEKTFINNIKRCDCVFVVFNTVNDLNLAYDLIQKYKMEKTQKKRKKWEFLFSYFSFLRNIFTQRQGEKVSPLFSYELLQQRAGGAINGKGNSDGVPMEGASFAEGVSFAEGASSAEGGPPSKVLSHLFKTFRMDEEHFTVQRCEVEPTDVRWENISDRRVVAVVIAKMGISIFFLSVVIVLCSIIFYGPYAIFALHHASLIEKKTERSHEILFTILVSFVLGIFIGLGNSLVTFITMLIGEFMKFTEKQSTESFVFCINSIFQLFHFFLNMLITHLSNSGGDNKIRFFYFSEFFYHLKLNNILLGEEYSLGKSLNYNILPIISLLPTCFSIFGIYLLPFLYKSAQILFFPSGSIKKAEKLIECPPCNLHYRYSEIVISFTTTLLLFFFTHDKYSTSFTFFLLFLSYIFIKYRDTYLFLRETKVTYYHGTFLFDVVMLFWSIPTGILAVLPFYWAWRTYNIPFCTLPIILLLHMIAYFFLYNIVNSSLSEGKSFPNMSYRQVAQVKPYNWFNTNPVHVLKENLKKRNKRKTLGSFYIEKGKKGVKKNEHPSRINEIKRMEEAQKRLFFLDSLRSILFGEKETNVEDLTCTEYAKKSVEFMSTDNKTNTLTRMERDSHIREDNLNLEEDVNKVRKFLSREINTVSVSHNDSALPFEVRCTDDIMCVNGSSKEDLLHKWKSQPYRLIGDPFKTKMQTKYYENEIVTSDLTPLCDGKTDSTRKIIHTTFSHLEKKKKKSHCNDVVIKIGEGDNKKKTLRGKKTSKYVGTTSRRLVYYEIGKEYLQGAQFSHYTNDYNEVYDFLYRVYLSLLSKANNIGSFPFTGD</sequence>
<dbReference type="VEuPathDB" id="PlasmoDB:PocGH01_14034600"/>
<accession>A0A1C3L509</accession>
<feature type="transmembrane region" description="Helical" evidence="2">
    <location>
        <begin position="769"/>
        <end position="800"/>
    </location>
</feature>
<feature type="transmembrane region" description="Helical" evidence="2">
    <location>
        <begin position="812"/>
        <end position="831"/>
    </location>
</feature>
<feature type="transmembrane region" description="Helical" evidence="2">
    <location>
        <begin position="1017"/>
        <end position="1041"/>
    </location>
</feature>
<feature type="transmembrane region" description="Helical" evidence="2">
    <location>
        <begin position="951"/>
        <end position="967"/>
    </location>
</feature>
<feature type="compositionally biased region" description="Basic and acidic residues" evidence="1">
    <location>
        <begin position="471"/>
        <end position="488"/>
    </location>
</feature>
<keyword evidence="2" id="KW-0812">Transmembrane</keyword>
<gene>
    <name evidence="3" type="primary">PowCR01_140029000</name>
    <name evidence="3" type="ORF">POWCR01_140029000</name>
</gene>
<dbReference type="OrthoDB" id="364645at2759"/>
<organism evidence="3 4">
    <name type="scientific">Plasmodium ovale</name>
    <name type="common">malaria parasite P. ovale</name>
    <dbReference type="NCBI Taxonomy" id="36330"/>
    <lineage>
        <taxon>Eukaryota</taxon>
        <taxon>Sar</taxon>
        <taxon>Alveolata</taxon>
        <taxon>Apicomplexa</taxon>
        <taxon>Aconoidasida</taxon>
        <taxon>Haemosporida</taxon>
        <taxon>Plasmodiidae</taxon>
        <taxon>Plasmodium</taxon>
        <taxon>Plasmodium (Plasmodium)</taxon>
    </lineage>
</organism>
<keyword evidence="2" id="KW-0472">Membrane</keyword>
<feature type="compositionally biased region" description="Polar residues" evidence="1">
    <location>
        <begin position="437"/>
        <end position="467"/>
    </location>
</feature>
<feature type="transmembrane region" description="Helical" evidence="2">
    <location>
        <begin position="718"/>
        <end position="749"/>
    </location>
</feature>
<feature type="transmembrane region" description="Helical" evidence="2">
    <location>
        <begin position="278"/>
        <end position="298"/>
    </location>
</feature>
<feature type="transmembrane region" description="Helical" evidence="2">
    <location>
        <begin position="194"/>
        <end position="215"/>
    </location>
</feature>
<reference evidence="3 4" key="1">
    <citation type="submission" date="2016-06" db="EMBL/GenBank/DDBJ databases">
        <authorList>
            <consortium name="Pathogen Informatics"/>
        </authorList>
    </citation>
    <scope>NUCLEOTIDE SEQUENCE [LARGE SCALE GENOMIC DNA]</scope>
    <source>
        <strain evidence="3">PowCR01</strain>
    </source>
</reference>